<evidence type="ECO:0000313" key="7">
    <source>
        <dbReference type="Proteomes" id="UP000323067"/>
    </source>
</evidence>
<keyword evidence="4" id="KW-0539">Nucleus</keyword>
<dbReference type="Proteomes" id="UP000323067">
    <property type="component" value="Chromosome ii"/>
</dbReference>
<dbReference type="InterPro" id="IPR050675">
    <property type="entry name" value="OAF3"/>
</dbReference>
<dbReference type="Pfam" id="PF00172">
    <property type="entry name" value="Zn_clus"/>
    <property type="match status" value="1"/>
</dbReference>
<protein>
    <submittedName>
        <fullName evidence="6">Fungal transcriptional regulatory</fullName>
    </submittedName>
</protein>
<proteinExistence type="predicted"/>
<dbReference type="GO" id="GO:0008270">
    <property type="term" value="F:zinc ion binding"/>
    <property type="evidence" value="ECO:0007669"/>
    <property type="project" value="InterPro"/>
</dbReference>
<dbReference type="PRINTS" id="PR00755">
    <property type="entry name" value="AFLATOXINBRP"/>
</dbReference>
<evidence type="ECO:0000256" key="3">
    <source>
        <dbReference type="ARBA" id="ARBA00023163"/>
    </source>
</evidence>
<dbReference type="PANTHER" id="PTHR31069:SF31">
    <property type="entry name" value="MONODICTYPHENONE CLUSTER TRANSCRIPTION FACTOR-RELATED"/>
    <property type="match status" value="1"/>
</dbReference>
<sequence length="261" mass="26750">MSGLAAKLKASCDRCAADKVKCGKQHPSCARCIQTNRECNYGVSQRAGKPSQAKLALRRELAACDGVQLSSADAPTRQGSAAGSPSAMQVAVNPELSNVTSDFWQCRDLMLPSLPWQEELGVSGNLGAAHHSPAAYYDPCAALTGASLATTLSGTTQFSLATSQQAITLSETLLDAVGGEFSVSVPMTPTSSGHSSATLDAPRGPPCCEPTEVAKQLAGSIGPEPASRHGGEVGAEEGDWRGETVVCDYKLGALAAALDGG</sequence>
<evidence type="ECO:0000256" key="4">
    <source>
        <dbReference type="ARBA" id="ARBA00023242"/>
    </source>
</evidence>
<dbReference type="Gene3D" id="4.10.240.10">
    <property type="entry name" value="Zn(2)-C6 fungal-type DNA-binding domain"/>
    <property type="match status" value="1"/>
</dbReference>
<dbReference type="SUPFAM" id="SSF57701">
    <property type="entry name" value="Zn2/Cys6 DNA-binding domain"/>
    <property type="match status" value="1"/>
</dbReference>
<keyword evidence="1" id="KW-0805">Transcription regulation</keyword>
<dbReference type="GO" id="GO:0003677">
    <property type="term" value="F:DNA binding"/>
    <property type="evidence" value="ECO:0007669"/>
    <property type="project" value="UniProtKB-KW"/>
</dbReference>
<evidence type="ECO:0000256" key="1">
    <source>
        <dbReference type="ARBA" id="ARBA00023015"/>
    </source>
</evidence>
<dbReference type="OrthoDB" id="2943660at2759"/>
<dbReference type="VEuPathDB" id="FungiDB:A9K55_000482"/>
<evidence type="ECO:0000313" key="6">
    <source>
        <dbReference type="EMBL" id="ATY66870.1"/>
    </source>
</evidence>
<dbReference type="PROSITE" id="PS00463">
    <property type="entry name" value="ZN2_CY6_FUNGAL_1"/>
    <property type="match status" value="1"/>
</dbReference>
<organism evidence="6 7">
    <name type="scientific">Cordyceps militaris</name>
    <name type="common">Caterpillar fungus</name>
    <name type="synonym">Clavaria militaris</name>
    <dbReference type="NCBI Taxonomy" id="73501"/>
    <lineage>
        <taxon>Eukaryota</taxon>
        <taxon>Fungi</taxon>
        <taxon>Dikarya</taxon>
        <taxon>Ascomycota</taxon>
        <taxon>Pezizomycotina</taxon>
        <taxon>Sordariomycetes</taxon>
        <taxon>Hypocreomycetidae</taxon>
        <taxon>Hypocreales</taxon>
        <taxon>Cordycipitaceae</taxon>
        <taxon>Cordyceps</taxon>
    </lineage>
</organism>
<reference evidence="6 7" key="1">
    <citation type="journal article" date="2017" name="BMC Genomics">
        <title>Chromosome level assembly and secondary metabolite potential of the parasitic fungus Cordyceps militaris.</title>
        <authorList>
            <person name="Kramer G.J."/>
            <person name="Nodwell J.R."/>
        </authorList>
    </citation>
    <scope>NUCLEOTIDE SEQUENCE [LARGE SCALE GENOMIC DNA]</scope>
    <source>
        <strain evidence="6 7">ATCC 34164</strain>
    </source>
</reference>
<dbReference type="InterPro" id="IPR001138">
    <property type="entry name" value="Zn2Cys6_DnaBD"/>
</dbReference>
<evidence type="ECO:0000256" key="2">
    <source>
        <dbReference type="ARBA" id="ARBA00023125"/>
    </source>
</evidence>
<dbReference type="GO" id="GO:0000981">
    <property type="term" value="F:DNA-binding transcription factor activity, RNA polymerase II-specific"/>
    <property type="evidence" value="ECO:0007669"/>
    <property type="project" value="InterPro"/>
</dbReference>
<dbReference type="InterPro" id="IPR036864">
    <property type="entry name" value="Zn2-C6_fun-type_DNA-bd_sf"/>
</dbReference>
<gene>
    <name evidence="6" type="ORF">A9K55_000482</name>
</gene>
<dbReference type="PROSITE" id="PS50048">
    <property type="entry name" value="ZN2_CY6_FUNGAL_2"/>
    <property type="match status" value="1"/>
</dbReference>
<dbReference type="PANTHER" id="PTHR31069">
    <property type="entry name" value="OLEATE-ACTIVATED TRANSCRIPTION FACTOR 1-RELATED"/>
    <property type="match status" value="1"/>
</dbReference>
<feature type="domain" description="Zn(2)-C6 fungal-type" evidence="5">
    <location>
        <begin position="11"/>
        <end position="41"/>
    </location>
</feature>
<dbReference type="EMBL" id="CP023327">
    <property type="protein sequence ID" value="ATY66870.1"/>
    <property type="molecule type" value="Genomic_DNA"/>
</dbReference>
<dbReference type="AlphaFoldDB" id="A0A2H4SUT3"/>
<evidence type="ECO:0000259" key="5">
    <source>
        <dbReference type="PROSITE" id="PS50048"/>
    </source>
</evidence>
<keyword evidence="2" id="KW-0238">DNA-binding</keyword>
<keyword evidence="3" id="KW-0804">Transcription</keyword>
<dbReference type="CDD" id="cd00067">
    <property type="entry name" value="GAL4"/>
    <property type="match status" value="1"/>
</dbReference>
<dbReference type="VEuPathDB" id="FungiDB:CCM_01922"/>
<name>A0A2H4SUT3_CORMI</name>
<dbReference type="SMART" id="SM00066">
    <property type="entry name" value="GAL4"/>
    <property type="match status" value="1"/>
</dbReference>
<accession>A0A2H4SUT3</accession>